<dbReference type="EMBL" id="CM046388">
    <property type="protein sequence ID" value="KAI8571671.1"/>
    <property type="molecule type" value="Genomic_DNA"/>
</dbReference>
<gene>
    <name evidence="1" type="ORF">RHMOL_Rhmol01G0137300</name>
</gene>
<protein>
    <submittedName>
        <fullName evidence="1">Uncharacterized protein</fullName>
    </submittedName>
</protein>
<evidence type="ECO:0000313" key="1">
    <source>
        <dbReference type="EMBL" id="KAI8571671.1"/>
    </source>
</evidence>
<keyword evidence="2" id="KW-1185">Reference proteome</keyword>
<comment type="caution">
    <text evidence="1">The sequence shown here is derived from an EMBL/GenBank/DDBJ whole genome shotgun (WGS) entry which is preliminary data.</text>
</comment>
<proteinExistence type="predicted"/>
<dbReference type="Proteomes" id="UP001062846">
    <property type="component" value="Chromosome 1"/>
</dbReference>
<evidence type="ECO:0000313" key="2">
    <source>
        <dbReference type="Proteomes" id="UP001062846"/>
    </source>
</evidence>
<organism evidence="1 2">
    <name type="scientific">Rhododendron molle</name>
    <name type="common">Chinese azalea</name>
    <name type="synonym">Azalea mollis</name>
    <dbReference type="NCBI Taxonomy" id="49168"/>
    <lineage>
        <taxon>Eukaryota</taxon>
        <taxon>Viridiplantae</taxon>
        <taxon>Streptophyta</taxon>
        <taxon>Embryophyta</taxon>
        <taxon>Tracheophyta</taxon>
        <taxon>Spermatophyta</taxon>
        <taxon>Magnoliopsida</taxon>
        <taxon>eudicotyledons</taxon>
        <taxon>Gunneridae</taxon>
        <taxon>Pentapetalae</taxon>
        <taxon>asterids</taxon>
        <taxon>Ericales</taxon>
        <taxon>Ericaceae</taxon>
        <taxon>Ericoideae</taxon>
        <taxon>Rhodoreae</taxon>
        <taxon>Rhododendron</taxon>
    </lineage>
</organism>
<accession>A0ACC0Q2K2</accession>
<reference evidence="1" key="1">
    <citation type="submission" date="2022-02" db="EMBL/GenBank/DDBJ databases">
        <title>Plant Genome Project.</title>
        <authorList>
            <person name="Zhang R.-G."/>
        </authorList>
    </citation>
    <scope>NUCLEOTIDE SEQUENCE</scope>
    <source>
        <strain evidence="1">AT1</strain>
    </source>
</reference>
<sequence>MAGHQIPVNLEEEDEILEIESIGSPTSPTFSTLLGSSSANPKEKSPMWKFFKKENVVVDGVTLVKAKHYLCGKYLAGSSNDGTTHLKRHHAACLKKYGNQVDIRTQMQLGKDTEGKLACFNFDQSVARREVVDFMVRAEFPFTFVENHDFTGMVQRDPRLKMDALEQWLRVLNDNESEVVDTLILARTKLANLFEHYKTQVAVVDRTPTVQTTSPATSAIGGGAMSLLKVRRMSHTSTVSGVESELTRYLNQPALETDDDEPFDLLSWWKSQESRNPILTIMARDILTVSVSTVASEAAFSAGGRVISEKRASLSPDTVEALICLKDWQLAEWRLQQAEQERELADLLRDLKISRPSFIEESDTESVAESLD</sequence>
<name>A0ACC0Q2K2_RHOML</name>